<dbReference type="PANTHER" id="PTHR33789:SF5">
    <property type="entry name" value="BET V I_MAJOR LATEX PROTEIN DOMAIN-CONTAINING PROTEIN"/>
    <property type="match status" value="1"/>
</dbReference>
<organism evidence="2">
    <name type="scientific">Selaginella moellendorffii</name>
    <name type="common">Spikemoss</name>
    <dbReference type="NCBI Taxonomy" id="88036"/>
    <lineage>
        <taxon>Eukaryota</taxon>
        <taxon>Viridiplantae</taxon>
        <taxon>Streptophyta</taxon>
        <taxon>Embryophyta</taxon>
        <taxon>Tracheophyta</taxon>
        <taxon>Lycopodiopsida</taxon>
        <taxon>Selaginellales</taxon>
        <taxon>Selaginellaceae</taxon>
        <taxon>Selaginella</taxon>
    </lineage>
</organism>
<dbReference type="Gene3D" id="3.30.530.20">
    <property type="match status" value="1"/>
</dbReference>
<proteinExistence type="predicted"/>
<dbReference type="AlphaFoldDB" id="D8R1D3"/>
<dbReference type="Proteomes" id="UP000001514">
    <property type="component" value="Unassembled WGS sequence"/>
</dbReference>
<dbReference type="Pfam" id="PF10604">
    <property type="entry name" value="Polyketide_cyc2"/>
    <property type="match status" value="1"/>
</dbReference>
<evidence type="ECO:0000313" key="1">
    <source>
        <dbReference type="EMBL" id="EFJ33531.1"/>
    </source>
</evidence>
<dbReference type="Gramene" id="EFJ33531">
    <property type="protein sequence ID" value="EFJ33531"/>
    <property type="gene ID" value="SELMODRAFT_406131"/>
</dbReference>
<dbReference type="PANTHER" id="PTHR33789">
    <property type="entry name" value="LACHRYMATORY-FACTOR SYNTHASE"/>
    <property type="match status" value="1"/>
</dbReference>
<dbReference type="InterPro" id="IPR019587">
    <property type="entry name" value="Polyketide_cyclase/dehydratase"/>
</dbReference>
<reference evidence="1 2" key="1">
    <citation type="journal article" date="2011" name="Science">
        <title>The Selaginella genome identifies genetic changes associated with the evolution of vascular plants.</title>
        <authorList>
            <person name="Banks J.A."/>
            <person name="Nishiyama T."/>
            <person name="Hasebe M."/>
            <person name="Bowman J.L."/>
            <person name="Gribskov M."/>
            <person name="dePamphilis C."/>
            <person name="Albert V.A."/>
            <person name="Aono N."/>
            <person name="Aoyama T."/>
            <person name="Ambrose B.A."/>
            <person name="Ashton N.W."/>
            <person name="Axtell M.J."/>
            <person name="Barker E."/>
            <person name="Barker M.S."/>
            <person name="Bennetzen J.L."/>
            <person name="Bonawitz N.D."/>
            <person name="Chapple C."/>
            <person name="Cheng C."/>
            <person name="Correa L.G."/>
            <person name="Dacre M."/>
            <person name="DeBarry J."/>
            <person name="Dreyer I."/>
            <person name="Elias M."/>
            <person name="Engstrom E.M."/>
            <person name="Estelle M."/>
            <person name="Feng L."/>
            <person name="Finet C."/>
            <person name="Floyd S.K."/>
            <person name="Frommer W.B."/>
            <person name="Fujita T."/>
            <person name="Gramzow L."/>
            <person name="Gutensohn M."/>
            <person name="Harholt J."/>
            <person name="Hattori M."/>
            <person name="Heyl A."/>
            <person name="Hirai T."/>
            <person name="Hiwatashi Y."/>
            <person name="Ishikawa M."/>
            <person name="Iwata M."/>
            <person name="Karol K.G."/>
            <person name="Koehler B."/>
            <person name="Kolukisaoglu U."/>
            <person name="Kubo M."/>
            <person name="Kurata T."/>
            <person name="Lalonde S."/>
            <person name="Li K."/>
            <person name="Li Y."/>
            <person name="Litt A."/>
            <person name="Lyons E."/>
            <person name="Manning G."/>
            <person name="Maruyama T."/>
            <person name="Michael T.P."/>
            <person name="Mikami K."/>
            <person name="Miyazaki S."/>
            <person name="Morinaga S."/>
            <person name="Murata T."/>
            <person name="Mueller-Roeber B."/>
            <person name="Nelson D.R."/>
            <person name="Obara M."/>
            <person name="Oguri Y."/>
            <person name="Olmstead R.G."/>
            <person name="Onodera N."/>
            <person name="Petersen B.L."/>
            <person name="Pils B."/>
            <person name="Prigge M."/>
            <person name="Rensing S.A."/>
            <person name="Riano-Pachon D.M."/>
            <person name="Roberts A.W."/>
            <person name="Sato Y."/>
            <person name="Scheller H.V."/>
            <person name="Schulz B."/>
            <person name="Schulz C."/>
            <person name="Shakirov E.V."/>
            <person name="Shibagaki N."/>
            <person name="Shinohara N."/>
            <person name="Shippen D.E."/>
            <person name="Soerensen I."/>
            <person name="Sotooka R."/>
            <person name="Sugimoto N."/>
            <person name="Sugita M."/>
            <person name="Sumikawa N."/>
            <person name="Tanurdzic M."/>
            <person name="Theissen G."/>
            <person name="Ulvskov P."/>
            <person name="Wakazuki S."/>
            <person name="Weng J.K."/>
            <person name="Willats W.W."/>
            <person name="Wipf D."/>
            <person name="Wolf P.G."/>
            <person name="Yang L."/>
            <person name="Zimmer A.D."/>
            <person name="Zhu Q."/>
            <person name="Mitros T."/>
            <person name="Hellsten U."/>
            <person name="Loque D."/>
            <person name="Otillar R."/>
            <person name="Salamov A."/>
            <person name="Schmutz J."/>
            <person name="Shapiro H."/>
            <person name="Lindquist E."/>
            <person name="Lucas S."/>
            <person name="Rokhsar D."/>
            <person name="Grigoriev I.V."/>
        </authorList>
    </citation>
    <scope>NUCLEOTIDE SEQUENCE [LARGE SCALE GENOMIC DNA]</scope>
</reference>
<dbReference type="SUPFAM" id="SSF55961">
    <property type="entry name" value="Bet v1-like"/>
    <property type="match status" value="1"/>
</dbReference>
<dbReference type="EMBL" id="GL377570">
    <property type="protein sequence ID" value="EFJ33531.1"/>
    <property type="molecule type" value="Genomic_DNA"/>
</dbReference>
<name>D8R1D3_SELML</name>
<evidence type="ECO:0000313" key="2">
    <source>
        <dbReference type="Proteomes" id="UP000001514"/>
    </source>
</evidence>
<sequence length="153" mass="16701">MAKWNGTARGRLAAPIEKVWKITSNFGGLMEWSRIGAMKSCEISEGENGIPGCVRKITAELPDSGGSAEIHETLLELDDANHILRYKIHAPAVDLFDGLHPTLKLLDRDGSTEIEWGYEVDADPADPAKEQRIAAAVLGFYSAGIENLKKIVE</sequence>
<accession>D8R1D3</accession>
<dbReference type="InterPro" id="IPR023393">
    <property type="entry name" value="START-like_dom_sf"/>
</dbReference>
<evidence type="ECO:0008006" key="3">
    <source>
        <dbReference type="Google" id="ProtNLM"/>
    </source>
</evidence>
<gene>
    <name evidence="1" type="ORF">SELMODRAFT_406131</name>
</gene>
<dbReference type="HOGENOM" id="CLU_101964_1_0_1"/>
<dbReference type="InParanoid" id="D8R1D3"/>
<dbReference type="KEGG" id="smo:SELMODRAFT_406131"/>
<dbReference type="CDD" id="cd07821">
    <property type="entry name" value="PYR_PYL_RCAR_like"/>
    <property type="match status" value="1"/>
</dbReference>
<keyword evidence="2" id="KW-1185">Reference proteome</keyword>
<dbReference type="InterPro" id="IPR053249">
    <property type="entry name" value="LFS"/>
</dbReference>
<protein>
    <recommendedName>
        <fullName evidence="3">Bet v I/Major latex protein domain-containing protein</fullName>
    </recommendedName>
</protein>